<dbReference type="InterPro" id="IPR001025">
    <property type="entry name" value="BAH_dom"/>
</dbReference>
<dbReference type="InterPro" id="IPR043151">
    <property type="entry name" value="BAH_sf"/>
</dbReference>
<evidence type="ECO:0000313" key="3">
    <source>
        <dbReference type="EMBL" id="KAJ9164767.1"/>
    </source>
</evidence>
<dbReference type="PROSITE" id="PS51038">
    <property type="entry name" value="BAH"/>
    <property type="match status" value="1"/>
</dbReference>
<dbReference type="PANTHER" id="PTHR46364">
    <property type="entry name" value="OS08G0421900 PROTEIN"/>
    <property type="match status" value="1"/>
</dbReference>
<feature type="domain" description="BAH" evidence="2">
    <location>
        <begin position="121"/>
        <end position="243"/>
    </location>
</feature>
<feature type="region of interest" description="Disordered" evidence="1">
    <location>
        <begin position="291"/>
        <end position="383"/>
    </location>
</feature>
<dbReference type="EMBL" id="JANBVN010000009">
    <property type="protein sequence ID" value="KAJ9164767.1"/>
    <property type="molecule type" value="Genomic_DNA"/>
</dbReference>
<proteinExistence type="predicted"/>
<gene>
    <name evidence="3" type="ORF">NKR19_g1000</name>
</gene>
<dbReference type="Proteomes" id="UP001174691">
    <property type="component" value="Unassembled WGS sequence"/>
</dbReference>
<evidence type="ECO:0000259" key="2">
    <source>
        <dbReference type="PROSITE" id="PS51038"/>
    </source>
</evidence>
<feature type="compositionally biased region" description="Basic and acidic residues" evidence="1">
    <location>
        <begin position="344"/>
        <end position="354"/>
    </location>
</feature>
<organism evidence="3 4">
    <name type="scientific">Coniochaeta hoffmannii</name>
    <dbReference type="NCBI Taxonomy" id="91930"/>
    <lineage>
        <taxon>Eukaryota</taxon>
        <taxon>Fungi</taxon>
        <taxon>Dikarya</taxon>
        <taxon>Ascomycota</taxon>
        <taxon>Pezizomycotina</taxon>
        <taxon>Sordariomycetes</taxon>
        <taxon>Sordariomycetidae</taxon>
        <taxon>Coniochaetales</taxon>
        <taxon>Coniochaetaceae</taxon>
        <taxon>Coniochaeta</taxon>
    </lineage>
</organism>
<comment type="caution">
    <text evidence="3">The sequence shown here is derived from an EMBL/GenBank/DDBJ whole genome shotgun (WGS) entry which is preliminary data.</text>
</comment>
<reference evidence="3" key="1">
    <citation type="submission" date="2022-07" db="EMBL/GenBank/DDBJ databases">
        <title>Fungi with potential for degradation of polypropylene.</title>
        <authorList>
            <person name="Gostincar C."/>
        </authorList>
    </citation>
    <scope>NUCLEOTIDE SEQUENCE</scope>
    <source>
        <strain evidence="3">EXF-13287</strain>
    </source>
</reference>
<evidence type="ECO:0000313" key="4">
    <source>
        <dbReference type="Proteomes" id="UP001174691"/>
    </source>
</evidence>
<name>A0AA38SL28_9PEZI</name>
<feature type="compositionally biased region" description="Basic and acidic residues" evidence="1">
    <location>
        <begin position="291"/>
        <end position="312"/>
    </location>
</feature>
<dbReference type="CDD" id="cd15489">
    <property type="entry name" value="PHD_SF"/>
    <property type="match status" value="1"/>
</dbReference>
<dbReference type="SUPFAM" id="SSF57903">
    <property type="entry name" value="FYVE/PHD zinc finger"/>
    <property type="match status" value="1"/>
</dbReference>
<dbReference type="Gene3D" id="2.30.30.490">
    <property type="match status" value="1"/>
</dbReference>
<keyword evidence="4" id="KW-1185">Reference proteome</keyword>
<evidence type="ECO:0000256" key="1">
    <source>
        <dbReference type="SAM" id="MobiDB-lite"/>
    </source>
</evidence>
<dbReference type="CDD" id="cd04370">
    <property type="entry name" value="BAH"/>
    <property type="match status" value="1"/>
</dbReference>
<dbReference type="GO" id="GO:0003682">
    <property type="term" value="F:chromatin binding"/>
    <property type="evidence" value="ECO:0007669"/>
    <property type="project" value="InterPro"/>
</dbReference>
<accession>A0AA38SL28</accession>
<feature type="region of interest" description="Disordered" evidence="1">
    <location>
        <begin position="1"/>
        <end position="65"/>
    </location>
</feature>
<protein>
    <submittedName>
        <fullName evidence="3">Ebs-bah-phd domain-containing protein</fullName>
    </submittedName>
</protein>
<dbReference type="InterPro" id="IPR011011">
    <property type="entry name" value="Znf_FYVE_PHD"/>
</dbReference>
<sequence length="432" mass="48167">MSGRKRPRQSEAADQSAQDNKADCPFSAYVVADKEKEQKHKKRRKTTGGGGDEDPKLQASPFSPSGTFKTHDTMDVYYRVEPSAKWTEMTRYNSFVLNNTKYFSEGFIYVANEASVEKQKNFANAGSGKPIPLQRSEDDWVARILEIRASDEHHVYARVFWMYWPDELPKGTKDGNKLVSGRQPYHGTKELIASNHMDIINVVSVTAQATVSHWLEENDAEIQENLYWRQALDIRTRELSSLLRICKCNQPGNPDEELIGCTTPECNKWMHKPCIKHEALMRTYEELGVDKPHVTAGSKEKPAEKEGEEVKRPLSPTESGAAGLAQDSIGVVSSGANNEAPSSAKKDAETEKTGSETPVPGSARKGRPKKHAETNGAAKASDKPYDGLFDVEIHIETNPPQLVFKDLRENVQGGDKEWTEPLKCLTCGNQCI</sequence>
<dbReference type="AlphaFoldDB" id="A0AA38SL28"/>